<dbReference type="InterPro" id="IPR020941">
    <property type="entry name" value="SUFU-like_domain"/>
</dbReference>
<dbReference type="EMBL" id="BAAANY010000031">
    <property type="protein sequence ID" value="GAA1705962.1"/>
    <property type="molecule type" value="Genomic_DNA"/>
</dbReference>
<keyword evidence="3" id="KW-1185">Reference proteome</keyword>
<sequence length="159" mass="16323">MLVTVEAHLVNALGADSGRASVTFLGVQRIDVLRFGPRPDGSVVYATLGASRAPMAEPTAMLADPVAGPRVELVLALDEPRDSVLRALAVVAAVPSVEGLVLRPGGTVELGQPLWDGSDVTSVLLGEPSHVPDLVLDGGRDPVRFLTVTPAAGGSTLES</sequence>
<dbReference type="Proteomes" id="UP001500618">
    <property type="component" value="Unassembled WGS sequence"/>
</dbReference>
<feature type="domain" description="Suppressor of fused-like" evidence="1">
    <location>
        <begin position="28"/>
        <end position="150"/>
    </location>
</feature>
<name>A0ABN2IJD1_9ACTN</name>
<proteinExistence type="predicted"/>
<evidence type="ECO:0000313" key="2">
    <source>
        <dbReference type="EMBL" id="GAA1705962.1"/>
    </source>
</evidence>
<protein>
    <submittedName>
        <fullName evidence="2">Suppressor of fused domain protein</fullName>
    </submittedName>
</protein>
<dbReference type="Pfam" id="PF05076">
    <property type="entry name" value="SUFU"/>
    <property type="match status" value="1"/>
</dbReference>
<evidence type="ECO:0000313" key="3">
    <source>
        <dbReference type="Proteomes" id="UP001500618"/>
    </source>
</evidence>
<gene>
    <name evidence="2" type="ORF">GCM10009765_64250</name>
</gene>
<organism evidence="2 3">
    <name type="scientific">Fodinicola feengrottensis</name>
    <dbReference type="NCBI Taxonomy" id="435914"/>
    <lineage>
        <taxon>Bacteria</taxon>
        <taxon>Bacillati</taxon>
        <taxon>Actinomycetota</taxon>
        <taxon>Actinomycetes</taxon>
        <taxon>Mycobacteriales</taxon>
        <taxon>Fodinicola</taxon>
    </lineage>
</organism>
<reference evidence="2 3" key="1">
    <citation type="journal article" date="2019" name="Int. J. Syst. Evol. Microbiol.">
        <title>The Global Catalogue of Microorganisms (GCM) 10K type strain sequencing project: providing services to taxonomists for standard genome sequencing and annotation.</title>
        <authorList>
            <consortium name="The Broad Institute Genomics Platform"/>
            <consortium name="The Broad Institute Genome Sequencing Center for Infectious Disease"/>
            <person name="Wu L."/>
            <person name="Ma J."/>
        </authorList>
    </citation>
    <scope>NUCLEOTIDE SEQUENCE [LARGE SCALE GENOMIC DNA]</scope>
    <source>
        <strain evidence="2 3">JCM 14718</strain>
    </source>
</reference>
<accession>A0ABN2IJD1</accession>
<comment type="caution">
    <text evidence="2">The sequence shown here is derived from an EMBL/GenBank/DDBJ whole genome shotgun (WGS) entry which is preliminary data.</text>
</comment>
<evidence type="ECO:0000259" key="1">
    <source>
        <dbReference type="Pfam" id="PF05076"/>
    </source>
</evidence>